<dbReference type="PANTHER" id="PTHR21022:SF19">
    <property type="entry name" value="PREPHENATE DEHYDRATASE-RELATED"/>
    <property type="match status" value="1"/>
</dbReference>
<keyword evidence="3" id="KW-0584">Phenylalanine biosynthesis</keyword>
<keyword evidence="9" id="KW-1185">Reference proteome</keyword>
<dbReference type="InterPro" id="IPR002701">
    <property type="entry name" value="CM_II_prokaryot"/>
</dbReference>
<name>A0A4P9Z0P1_9FUNG</name>
<evidence type="ECO:0000256" key="3">
    <source>
        <dbReference type="ARBA" id="ARBA00023222"/>
    </source>
</evidence>
<dbReference type="SUPFAM" id="SSF48600">
    <property type="entry name" value="Chorismate mutase II"/>
    <property type="match status" value="1"/>
</dbReference>
<dbReference type="CDD" id="cd13630">
    <property type="entry name" value="PBP2_PDT_1"/>
    <property type="match status" value="1"/>
</dbReference>
<evidence type="ECO:0000259" key="6">
    <source>
        <dbReference type="PROSITE" id="PS51168"/>
    </source>
</evidence>
<sequence>MDLTQLRQRIASLDDHIVTLLNERASYSLEVGLQKQRELKATNANSDLQVYVPGQERAVLNRVATLNHGPLSDQALQAIYREIMSASISLQKEVIVAYLGPRGSFSHEAAVNRFGDSVTYSPRDTIDGKYPSTINRHVYAGRAYSFHCARVCVVDVFAAVESSQVTYGVVPFENSTHGSVIQTLDRFRTSSVRIRAETYLKVRQALLSNYQLSAIKRIYSHPQAFGQVQQWLSQHLPSAECINVSS</sequence>
<dbReference type="GO" id="GO:0005737">
    <property type="term" value="C:cytoplasm"/>
    <property type="evidence" value="ECO:0007669"/>
    <property type="project" value="TreeGrafter"/>
</dbReference>
<evidence type="ECO:0000256" key="1">
    <source>
        <dbReference type="ARBA" id="ARBA00022605"/>
    </source>
</evidence>
<dbReference type="GO" id="GO:0046417">
    <property type="term" value="P:chorismate metabolic process"/>
    <property type="evidence" value="ECO:0007669"/>
    <property type="project" value="InterPro"/>
</dbReference>
<accession>A0A4P9Z0P1</accession>
<keyword evidence="1" id="KW-0028">Amino-acid biosynthesis</keyword>
<keyword evidence="4" id="KW-0456">Lyase</keyword>
<protein>
    <submittedName>
        <fullName evidence="8">Prephenate dehydratase-domain-containing protein</fullName>
    </submittedName>
</protein>
<feature type="non-terminal residue" evidence="8">
    <location>
        <position position="246"/>
    </location>
</feature>
<dbReference type="PROSITE" id="PS51171">
    <property type="entry name" value="PREPHENATE_DEHYDR_3"/>
    <property type="match status" value="1"/>
</dbReference>
<evidence type="ECO:0000256" key="2">
    <source>
        <dbReference type="ARBA" id="ARBA00023141"/>
    </source>
</evidence>
<dbReference type="SUPFAM" id="SSF53850">
    <property type="entry name" value="Periplasmic binding protein-like II"/>
    <property type="match status" value="1"/>
</dbReference>
<dbReference type="InterPro" id="IPR001086">
    <property type="entry name" value="Preph_deHydtase"/>
</dbReference>
<dbReference type="OrthoDB" id="983542at2759"/>
<dbReference type="GO" id="GO:0009094">
    <property type="term" value="P:L-phenylalanine biosynthetic process"/>
    <property type="evidence" value="ECO:0007669"/>
    <property type="project" value="UniProtKB-KW"/>
</dbReference>
<dbReference type="Pfam" id="PF00800">
    <property type="entry name" value="PDT"/>
    <property type="match status" value="1"/>
</dbReference>
<keyword evidence="2" id="KW-0057">Aromatic amino acid biosynthesis</keyword>
<dbReference type="PANTHER" id="PTHR21022">
    <property type="entry name" value="PREPHENATE DEHYDRATASE P PROTEIN"/>
    <property type="match status" value="1"/>
</dbReference>
<feature type="domain" description="Prephenate dehydratase" evidence="7">
    <location>
        <begin position="95"/>
        <end position="246"/>
    </location>
</feature>
<dbReference type="InterPro" id="IPR036979">
    <property type="entry name" value="CM_dom_sf"/>
</dbReference>
<organism evidence="8 9">
    <name type="scientific">Syncephalis pseudoplumigaleata</name>
    <dbReference type="NCBI Taxonomy" id="1712513"/>
    <lineage>
        <taxon>Eukaryota</taxon>
        <taxon>Fungi</taxon>
        <taxon>Fungi incertae sedis</taxon>
        <taxon>Zoopagomycota</taxon>
        <taxon>Zoopagomycotina</taxon>
        <taxon>Zoopagomycetes</taxon>
        <taxon>Zoopagales</taxon>
        <taxon>Piptocephalidaceae</taxon>
        <taxon>Syncephalis</taxon>
    </lineage>
</organism>
<reference evidence="9" key="1">
    <citation type="journal article" date="2018" name="Nat. Microbiol.">
        <title>Leveraging single-cell genomics to expand the fungal tree of life.</title>
        <authorList>
            <person name="Ahrendt S.R."/>
            <person name="Quandt C.A."/>
            <person name="Ciobanu D."/>
            <person name="Clum A."/>
            <person name="Salamov A."/>
            <person name="Andreopoulos B."/>
            <person name="Cheng J.F."/>
            <person name="Woyke T."/>
            <person name="Pelin A."/>
            <person name="Henrissat B."/>
            <person name="Reynolds N.K."/>
            <person name="Benny G.L."/>
            <person name="Smith M.E."/>
            <person name="James T.Y."/>
            <person name="Grigoriev I.V."/>
        </authorList>
    </citation>
    <scope>NUCLEOTIDE SEQUENCE [LARGE SCALE GENOMIC DNA]</scope>
    <source>
        <strain evidence="9">Benny S71-1</strain>
    </source>
</reference>
<dbReference type="Gene3D" id="3.40.190.10">
    <property type="entry name" value="Periplasmic binding protein-like II"/>
    <property type="match status" value="2"/>
</dbReference>
<evidence type="ECO:0000313" key="8">
    <source>
        <dbReference type="EMBL" id="RKP26027.1"/>
    </source>
</evidence>
<dbReference type="AlphaFoldDB" id="A0A4P9Z0P1"/>
<dbReference type="SMART" id="SM00830">
    <property type="entry name" value="CM_2"/>
    <property type="match status" value="1"/>
</dbReference>
<dbReference type="PROSITE" id="PS51168">
    <property type="entry name" value="CHORISMATE_MUT_2"/>
    <property type="match status" value="1"/>
</dbReference>
<dbReference type="Pfam" id="PF01817">
    <property type="entry name" value="CM_2"/>
    <property type="match status" value="1"/>
</dbReference>
<gene>
    <name evidence="8" type="ORF">SYNPS1DRAFT_14802</name>
</gene>
<dbReference type="GO" id="GO:0004664">
    <property type="term" value="F:prephenate dehydratase activity"/>
    <property type="evidence" value="ECO:0007669"/>
    <property type="project" value="InterPro"/>
</dbReference>
<dbReference type="Gene3D" id="1.20.59.10">
    <property type="entry name" value="Chorismate mutase"/>
    <property type="match status" value="1"/>
</dbReference>
<evidence type="ECO:0000259" key="7">
    <source>
        <dbReference type="PROSITE" id="PS51171"/>
    </source>
</evidence>
<evidence type="ECO:0000313" key="9">
    <source>
        <dbReference type="Proteomes" id="UP000278143"/>
    </source>
</evidence>
<comment type="pathway">
    <text evidence="5">Amino-acid biosynthesis.</text>
</comment>
<proteinExistence type="predicted"/>
<dbReference type="GO" id="GO:0004106">
    <property type="term" value="F:chorismate mutase activity"/>
    <property type="evidence" value="ECO:0007669"/>
    <property type="project" value="InterPro"/>
</dbReference>
<dbReference type="Proteomes" id="UP000278143">
    <property type="component" value="Unassembled WGS sequence"/>
</dbReference>
<feature type="domain" description="Chorismate mutase" evidence="6">
    <location>
        <begin position="1"/>
        <end position="95"/>
    </location>
</feature>
<evidence type="ECO:0000256" key="5">
    <source>
        <dbReference type="ARBA" id="ARBA00029440"/>
    </source>
</evidence>
<dbReference type="EMBL" id="KZ989536">
    <property type="protein sequence ID" value="RKP26027.1"/>
    <property type="molecule type" value="Genomic_DNA"/>
</dbReference>
<evidence type="ECO:0000256" key="4">
    <source>
        <dbReference type="ARBA" id="ARBA00023239"/>
    </source>
</evidence>
<dbReference type="InterPro" id="IPR036263">
    <property type="entry name" value="Chorismate_II_sf"/>
</dbReference>